<dbReference type="Gramene" id="TKW09993">
    <property type="protein sequence ID" value="TKW09993"/>
    <property type="gene ID" value="SEVIR_6G138851v2"/>
</dbReference>
<dbReference type="Proteomes" id="UP000298652">
    <property type="component" value="Chromosome 6"/>
</dbReference>
<protein>
    <submittedName>
        <fullName evidence="1">Uncharacterized protein</fullName>
    </submittedName>
</protein>
<evidence type="ECO:0000313" key="2">
    <source>
        <dbReference type="Proteomes" id="UP000298652"/>
    </source>
</evidence>
<dbReference type="AlphaFoldDB" id="A0A4U6U887"/>
<proteinExistence type="predicted"/>
<evidence type="ECO:0000313" key="1">
    <source>
        <dbReference type="EMBL" id="TKW09993.1"/>
    </source>
</evidence>
<reference evidence="1" key="1">
    <citation type="submission" date="2019-03" db="EMBL/GenBank/DDBJ databases">
        <title>WGS assembly of Setaria viridis.</title>
        <authorList>
            <person name="Huang P."/>
            <person name="Jenkins J."/>
            <person name="Grimwood J."/>
            <person name="Barry K."/>
            <person name="Healey A."/>
            <person name="Mamidi S."/>
            <person name="Sreedasyam A."/>
            <person name="Shu S."/>
            <person name="Feldman M."/>
            <person name="Wu J."/>
            <person name="Yu Y."/>
            <person name="Chen C."/>
            <person name="Johnson J."/>
            <person name="Rokhsar D."/>
            <person name="Baxter I."/>
            <person name="Schmutz J."/>
            <person name="Brutnell T."/>
            <person name="Kellogg E."/>
        </authorList>
    </citation>
    <scope>NUCLEOTIDE SEQUENCE [LARGE SCALE GENOMIC DNA]</scope>
</reference>
<accession>A0A4U6U887</accession>
<organism evidence="1 2">
    <name type="scientific">Setaria viridis</name>
    <name type="common">Green bristlegrass</name>
    <name type="synonym">Setaria italica subsp. viridis</name>
    <dbReference type="NCBI Taxonomy" id="4556"/>
    <lineage>
        <taxon>Eukaryota</taxon>
        <taxon>Viridiplantae</taxon>
        <taxon>Streptophyta</taxon>
        <taxon>Embryophyta</taxon>
        <taxon>Tracheophyta</taxon>
        <taxon>Spermatophyta</taxon>
        <taxon>Magnoliopsida</taxon>
        <taxon>Liliopsida</taxon>
        <taxon>Poales</taxon>
        <taxon>Poaceae</taxon>
        <taxon>PACMAD clade</taxon>
        <taxon>Panicoideae</taxon>
        <taxon>Panicodae</taxon>
        <taxon>Paniceae</taxon>
        <taxon>Cenchrinae</taxon>
        <taxon>Setaria</taxon>
    </lineage>
</organism>
<gene>
    <name evidence="1" type="ORF">SEVIR_6G138851v2</name>
</gene>
<keyword evidence="2" id="KW-1185">Reference proteome</keyword>
<dbReference type="EMBL" id="CM016557">
    <property type="protein sequence ID" value="TKW09993.1"/>
    <property type="molecule type" value="Genomic_DNA"/>
</dbReference>
<sequence length="56" mass="6455">MQDATHLKKSQAAAVVEFELQPTSVRVDLGLIFELLCDFFRNHLSRRAVDCYEVLM</sequence>
<name>A0A4U6U887_SETVI</name>